<name>A0A5S9PMF4_9GAMM</name>
<proteinExistence type="predicted"/>
<reference evidence="3 4" key="1">
    <citation type="submission" date="2019-11" db="EMBL/GenBank/DDBJ databases">
        <authorList>
            <person name="Holert J."/>
        </authorList>
    </citation>
    <scope>NUCLEOTIDE SEQUENCE [LARGE SCALE GENOMIC DNA]</scope>
    <source>
        <strain evidence="3">SB11_3</strain>
    </source>
</reference>
<evidence type="ECO:0000256" key="1">
    <source>
        <dbReference type="SAM" id="MobiDB-lite"/>
    </source>
</evidence>
<feature type="signal peptide" evidence="2">
    <location>
        <begin position="1"/>
        <end position="27"/>
    </location>
</feature>
<dbReference type="AlphaFoldDB" id="A0A5S9PMF4"/>
<keyword evidence="2" id="KW-0732">Signal</keyword>
<dbReference type="OrthoDB" id="625456at2"/>
<sequence length="431" mass="48077">MSYLKKLNIVAPALLASTAIFSHHSFAQDSADTSAIEPEQQPVPKEQSDKIGWGPFTVGGAIRANFVIGSYDTDTPAPSRGGQGGDVDLDVFRINVDFKQGDWLGKLEYRWYNGYNLLHTGWVGYQIDDKQQVRAGVTRVPFGPGPYGVSQSWFFDQHYYVGLADDQDTGFVYASEWGNWLIDVGYFISSEGNWRGSSADSARYSYDAVRWTSTVDENGVVTEGPINGYEERNQLNLRAIYQFSNDTSSTDLGFSLQAGQLKGTRADDGNHWAASVHMVNTIDKWLISTQLTRYQFNIDANNPWGTDELIPMGAFDFAWTVASDGWIPAMSVSYTIDTPFIGWLDYILPYIEYSSIIKDDQSFNDSQLITIGAAWASGGWYIYSDVGISDGNYFVGNDGDNYDNIDGIGGFGANGNDEWNYRFNINFGYYF</sequence>
<accession>A0A5S9PMF4</accession>
<evidence type="ECO:0000313" key="4">
    <source>
        <dbReference type="Proteomes" id="UP000441399"/>
    </source>
</evidence>
<gene>
    <name evidence="3" type="ORF">OPDIPICF_00977</name>
</gene>
<organism evidence="3 4">
    <name type="scientific">BD1-7 clade bacterium</name>
    <dbReference type="NCBI Taxonomy" id="2029982"/>
    <lineage>
        <taxon>Bacteria</taxon>
        <taxon>Pseudomonadati</taxon>
        <taxon>Pseudomonadota</taxon>
        <taxon>Gammaproteobacteria</taxon>
        <taxon>Cellvibrionales</taxon>
        <taxon>Spongiibacteraceae</taxon>
        <taxon>BD1-7 clade</taxon>
    </lineage>
</organism>
<protein>
    <submittedName>
        <fullName evidence="3">Uncharacterized protein</fullName>
    </submittedName>
</protein>
<evidence type="ECO:0000256" key="2">
    <source>
        <dbReference type="SAM" id="SignalP"/>
    </source>
</evidence>
<dbReference type="Proteomes" id="UP000441399">
    <property type="component" value="Unassembled WGS sequence"/>
</dbReference>
<feature type="region of interest" description="Disordered" evidence="1">
    <location>
        <begin position="31"/>
        <end position="50"/>
    </location>
</feature>
<feature type="chain" id="PRO_5024883856" evidence="2">
    <location>
        <begin position="28"/>
        <end position="431"/>
    </location>
</feature>
<keyword evidence="4" id="KW-1185">Reference proteome</keyword>
<dbReference type="EMBL" id="CACSIO010000012">
    <property type="protein sequence ID" value="CAA0105633.1"/>
    <property type="molecule type" value="Genomic_DNA"/>
</dbReference>
<evidence type="ECO:0000313" key="3">
    <source>
        <dbReference type="EMBL" id="CAA0105633.1"/>
    </source>
</evidence>